<gene>
    <name evidence="5" type="ORF">GGI19_006627</name>
</gene>
<dbReference type="GO" id="GO:0005669">
    <property type="term" value="C:transcription factor TFIID complex"/>
    <property type="evidence" value="ECO:0007669"/>
    <property type="project" value="InterPro"/>
</dbReference>
<evidence type="ECO:0000313" key="6">
    <source>
        <dbReference type="Proteomes" id="UP001140011"/>
    </source>
</evidence>
<dbReference type="GO" id="GO:0051123">
    <property type="term" value="P:RNA polymerase II preinitiation complex assembly"/>
    <property type="evidence" value="ECO:0007669"/>
    <property type="project" value="TreeGrafter"/>
</dbReference>
<dbReference type="OrthoDB" id="5752at2759"/>
<dbReference type="Gene3D" id="1.10.1100.10">
    <property type="entry name" value="TAFII-230 TBP-binding domain"/>
    <property type="match status" value="1"/>
</dbReference>
<accession>A0A9W8GP42</accession>
<dbReference type="GO" id="GO:0017025">
    <property type="term" value="F:TBP-class protein binding"/>
    <property type="evidence" value="ECO:0007669"/>
    <property type="project" value="InterPro"/>
</dbReference>
<dbReference type="GO" id="GO:0004402">
    <property type="term" value="F:histone acetyltransferase activity"/>
    <property type="evidence" value="ECO:0007669"/>
    <property type="project" value="InterPro"/>
</dbReference>
<dbReference type="AlphaFoldDB" id="A0A9W8GP42"/>
<dbReference type="InterPro" id="IPR009067">
    <property type="entry name" value="TAF_II_230-bd"/>
</dbReference>
<dbReference type="SUPFAM" id="SSF47055">
    <property type="entry name" value="TAF(II)230 TBP-binding fragment"/>
    <property type="match status" value="1"/>
</dbReference>
<dbReference type="EMBL" id="JANBUH010001587">
    <property type="protein sequence ID" value="KAJ2744089.1"/>
    <property type="molecule type" value="Genomic_DNA"/>
</dbReference>
<dbReference type="Pfam" id="PF09247">
    <property type="entry name" value="TBP-binding"/>
    <property type="match status" value="1"/>
</dbReference>
<protein>
    <recommendedName>
        <fullName evidence="4">TAFII-230 TBP-binding domain-containing protein</fullName>
    </recommendedName>
</protein>
<dbReference type="GO" id="GO:0016251">
    <property type="term" value="F:RNA polymerase II general transcription initiation factor activity"/>
    <property type="evidence" value="ECO:0007669"/>
    <property type="project" value="InterPro"/>
</dbReference>
<feature type="region of interest" description="Disordered" evidence="3">
    <location>
        <begin position="222"/>
        <end position="274"/>
    </location>
</feature>
<dbReference type="InterPro" id="IPR040240">
    <property type="entry name" value="TAF1"/>
</dbReference>
<name>A0A9W8GP42_9FUNG</name>
<evidence type="ECO:0000313" key="5">
    <source>
        <dbReference type="EMBL" id="KAJ2744089.1"/>
    </source>
</evidence>
<organism evidence="5 6">
    <name type="scientific">Coemansia pectinata</name>
    <dbReference type="NCBI Taxonomy" id="1052879"/>
    <lineage>
        <taxon>Eukaryota</taxon>
        <taxon>Fungi</taxon>
        <taxon>Fungi incertae sedis</taxon>
        <taxon>Zoopagomycota</taxon>
        <taxon>Kickxellomycotina</taxon>
        <taxon>Kickxellomycetes</taxon>
        <taxon>Kickxellales</taxon>
        <taxon>Kickxellaceae</taxon>
        <taxon>Coemansia</taxon>
    </lineage>
</organism>
<sequence>MSLTGFLFGNVDEEGHLSDNELDPELRNTLGGEEANEYLSGILGSALFSEGAPNKQDEDEEDEGATGSVSTPAIKPQRDAIDYSDFNELADDAAVPRRDKWGDDVGFKFGTTVERAQVDDNYDDEDEEEEVEQVEQVEFAESDEEILEDLFDSPEVKPADSGSLSGRPTDLRLSSPETTPLPLASPDGLEEEEAVVPRPPKRIIPSGPIKFTDYFGCHVTRLVKRRRRQPPPQQHEEDDEDIDGKANQQPAMADTRKLLAGPQSLLPARSESGF</sequence>
<evidence type="ECO:0000256" key="2">
    <source>
        <dbReference type="ARBA" id="ARBA00023163"/>
    </source>
</evidence>
<evidence type="ECO:0000256" key="1">
    <source>
        <dbReference type="ARBA" id="ARBA00023015"/>
    </source>
</evidence>
<feature type="non-terminal residue" evidence="5">
    <location>
        <position position="274"/>
    </location>
</feature>
<keyword evidence="6" id="KW-1185">Reference proteome</keyword>
<feature type="domain" description="TAFII-230 TBP-binding" evidence="4">
    <location>
        <begin position="1"/>
        <end position="31"/>
    </location>
</feature>
<feature type="compositionally biased region" description="Basic and acidic residues" evidence="3">
    <location>
        <begin position="94"/>
        <end position="106"/>
    </location>
</feature>
<dbReference type="InterPro" id="IPR036741">
    <property type="entry name" value="TAFII-230_TBP-bd_sf"/>
</dbReference>
<feature type="region of interest" description="Disordered" evidence="3">
    <location>
        <begin position="1"/>
        <end position="207"/>
    </location>
</feature>
<dbReference type="PANTHER" id="PTHR13900">
    <property type="entry name" value="TRANSCRIPTION INITIATION FACTOR TFIID"/>
    <property type="match status" value="1"/>
</dbReference>
<feature type="compositionally biased region" description="Acidic residues" evidence="3">
    <location>
        <begin position="120"/>
        <end position="152"/>
    </location>
</feature>
<proteinExistence type="predicted"/>
<keyword evidence="2" id="KW-0804">Transcription</keyword>
<dbReference type="PANTHER" id="PTHR13900:SF0">
    <property type="entry name" value="TRANSCRIPTION INITIATION FACTOR TFIID SUBUNIT 1"/>
    <property type="match status" value="1"/>
</dbReference>
<evidence type="ECO:0000256" key="3">
    <source>
        <dbReference type="SAM" id="MobiDB-lite"/>
    </source>
</evidence>
<keyword evidence="1" id="KW-0805">Transcription regulation</keyword>
<comment type="caution">
    <text evidence="5">The sequence shown here is derived from an EMBL/GenBank/DDBJ whole genome shotgun (WGS) entry which is preliminary data.</text>
</comment>
<dbReference type="Proteomes" id="UP001140011">
    <property type="component" value="Unassembled WGS sequence"/>
</dbReference>
<evidence type="ECO:0000259" key="4">
    <source>
        <dbReference type="Pfam" id="PF09247"/>
    </source>
</evidence>
<reference evidence="5" key="1">
    <citation type="submission" date="2022-07" db="EMBL/GenBank/DDBJ databases">
        <title>Phylogenomic reconstructions and comparative analyses of Kickxellomycotina fungi.</title>
        <authorList>
            <person name="Reynolds N.K."/>
            <person name="Stajich J.E."/>
            <person name="Barry K."/>
            <person name="Grigoriev I.V."/>
            <person name="Crous P."/>
            <person name="Smith M.E."/>
        </authorList>
    </citation>
    <scope>NUCLEOTIDE SEQUENCE</scope>
    <source>
        <strain evidence="5">BCRC 34297</strain>
    </source>
</reference>